<dbReference type="PROSITE" id="PS51126">
    <property type="entry name" value="DILUTE"/>
    <property type="match status" value="1"/>
</dbReference>
<feature type="coiled-coil region" evidence="1">
    <location>
        <begin position="290"/>
        <end position="317"/>
    </location>
</feature>
<dbReference type="GO" id="GO:0015629">
    <property type="term" value="C:actin cytoskeleton"/>
    <property type="evidence" value="ECO:0000318"/>
    <property type="project" value="GO_Central"/>
</dbReference>
<evidence type="ECO:0000313" key="5">
    <source>
        <dbReference type="Proteomes" id="UP000002051"/>
    </source>
</evidence>
<gene>
    <name evidence="3" type="ordered locus">MTR_1g037490</name>
</gene>
<feature type="domain" description="Dilute" evidence="2">
    <location>
        <begin position="412"/>
        <end position="662"/>
    </location>
</feature>
<organism evidence="3 5">
    <name type="scientific">Medicago truncatula</name>
    <name type="common">Barrel medic</name>
    <name type="synonym">Medicago tribuloides</name>
    <dbReference type="NCBI Taxonomy" id="3880"/>
    <lineage>
        <taxon>Eukaryota</taxon>
        <taxon>Viridiplantae</taxon>
        <taxon>Streptophyta</taxon>
        <taxon>Embryophyta</taxon>
        <taxon>Tracheophyta</taxon>
        <taxon>Spermatophyta</taxon>
        <taxon>Magnoliopsida</taxon>
        <taxon>eudicotyledons</taxon>
        <taxon>Gunneridae</taxon>
        <taxon>Pentapetalae</taxon>
        <taxon>rosids</taxon>
        <taxon>fabids</taxon>
        <taxon>Fabales</taxon>
        <taxon>Fabaceae</taxon>
        <taxon>Papilionoideae</taxon>
        <taxon>50 kb inversion clade</taxon>
        <taxon>NPAAA clade</taxon>
        <taxon>Hologalegina</taxon>
        <taxon>IRL clade</taxon>
        <taxon>Trifolieae</taxon>
        <taxon>Medicago</taxon>
    </lineage>
</organism>
<dbReference type="AlphaFoldDB" id="A0A072VS36"/>
<dbReference type="GO" id="GO:0016020">
    <property type="term" value="C:membrane"/>
    <property type="evidence" value="ECO:0000318"/>
    <property type="project" value="GO_Central"/>
</dbReference>
<dbReference type="GO" id="GO:0005737">
    <property type="term" value="C:cytoplasm"/>
    <property type="evidence" value="ECO:0000318"/>
    <property type="project" value="GO_Central"/>
</dbReference>
<dbReference type="HOGENOM" id="CLU_385145_0_0_1"/>
<dbReference type="SMART" id="SM01132">
    <property type="entry name" value="DIL"/>
    <property type="match status" value="1"/>
</dbReference>
<reference evidence="3 5" key="2">
    <citation type="journal article" date="2014" name="BMC Genomics">
        <title>An improved genome release (version Mt4.0) for the model legume Medicago truncatula.</title>
        <authorList>
            <person name="Tang H."/>
            <person name="Krishnakumar V."/>
            <person name="Bidwell S."/>
            <person name="Rosen B."/>
            <person name="Chan A."/>
            <person name="Zhou S."/>
            <person name="Gentzbittel L."/>
            <person name="Childs K.L."/>
            <person name="Yandell M."/>
            <person name="Gundlach H."/>
            <person name="Mayer K.F."/>
            <person name="Schwartz D.C."/>
            <person name="Town C.D."/>
        </authorList>
    </citation>
    <scope>GENOME REANNOTATION</scope>
    <source>
        <strain evidence="3">A17</strain>
        <strain evidence="4 5">cv. Jemalong A17</strain>
    </source>
</reference>
<accession>A0A072VS36</accession>
<evidence type="ECO:0000256" key="1">
    <source>
        <dbReference type="SAM" id="Coils"/>
    </source>
</evidence>
<dbReference type="EnsemblPlants" id="KEH40915">
    <property type="protein sequence ID" value="KEH40915"/>
    <property type="gene ID" value="MTR_1g037490"/>
</dbReference>
<dbReference type="InterPro" id="IPR052072">
    <property type="entry name" value="Vascular_dev_regulator"/>
</dbReference>
<evidence type="ECO:0000259" key="2">
    <source>
        <dbReference type="PROSITE" id="PS51126"/>
    </source>
</evidence>
<keyword evidence="5" id="KW-1185">Reference proteome</keyword>
<dbReference type="PANTHER" id="PTHR16027">
    <property type="entry name" value="DILUTE DOMAIN-CONTAINING PROTEIN YPR089W"/>
    <property type="match status" value="1"/>
</dbReference>
<dbReference type="STRING" id="3880.A0A072VS36"/>
<dbReference type="GO" id="GO:0000146">
    <property type="term" value="F:microfilament motor activity"/>
    <property type="evidence" value="ECO:0000318"/>
    <property type="project" value="GO_Central"/>
</dbReference>
<dbReference type="InterPro" id="IPR002710">
    <property type="entry name" value="Dilute_dom"/>
</dbReference>
<name>A0A072VS36_MEDTR</name>
<dbReference type="GO" id="GO:0007015">
    <property type="term" value="P:actin filament organization"/>
    <property type="evidence" value="ECO:0000318"/>
    <property type="project" value="GO_Central"/>
</dbReference>
<dbReference type="Proteomes" id="UP000002051">
    <property type="component" value="Unassembled WGS sequence"/>
</dbReference>
<sequence length="718" mass="83041">MEVSTTNDNLVNPIVQRILELREKSNRIKSIEASQRRGNRINKKEQKLLHSKTLVNARLDELVKLRQRLCTTPNEDLGLAQTLSENSETLSENSEYDNSETLSESAEIPCDTYFAPKKAKDTHLVQNNFVDVIPTLLWFAYDSFQMMLQRLRYFPFNCLDDEAMDQLTEKDLDMNLISVSGLEDSTIEGEALEEDAMQFYQRAKLRVKQQDPYYPNALDPYSMRERMEKIISKSDDYYSCQTEKPKRPIKLNEEQENSFDLVNSLVKKIDDTEKKYEESSRISEERMNQIIETESRMIELKTNMQRLEEKLSDMEAANQYRRSQPLSASSFMKKFPRGPVPPLENGHHQAPAKTLSVRRSHMERNPESVEALFKCVTKDLGFSEGKPVAAFTLYNCLLHWKVFELQKTSIFDRYIILIGNAIEDQDNISSMAYWLSNTSALFFHLQRCLRVPERKLPTPTALLFKQQLAAFVEKIYGILRENMKNDLSPLLSSCIKEHQTGNDNSETTRSWLNIIECLNRYFKILKENYVPPVLIQKVFNQTFQYIDAEIFNSLILQKECCTFNNGEYVKSGLAELELWCTEVTEEYIGSSLDELNYSKQAVRFLVAQEKDELSYDDLTNDICPVLSSQQLYRICTLYSDENDKAKSVSSDVTSRLKLLMTDDSGDDEKSYMLEDNSSASINVEEISHSSKDKTVPKVKPPAELLENVVFQFLHDYSP</sequence>
<dbReference type="Pfam" id="PF01843">
    <property type="entry name" value="DIL"/>
    <property type="match status" value="1"/>
</dbReference>
<reference evidence="3 5" key="1">
    <citation type="journal article" date="2011" name="Nature">
        <title>The Medicago genome provides insight into the evolution of rhizobial symbioses.</title>
        <authorList>
            <person name="Young N.D."/>
            <person name="Debelle F."/>
            <person name="Oldroyd G.E."/>
            <person name="Geurts R."/>
            <person name="Cannon S.B."/>
            <person name="Udvardi M.K."/>
            <person name="Benedito V.A."/>
            <person name="Mayer K.F."/>
            <person name="Gouzy J."/>
            <person name="Schoof H."/>
            <person name="Van de Peer Y."/>
            <person name="Proost S."/>
            <person name="Cook D.R."/>
            <person name="Meyers B.C."/>
            <person name="Spannagl M."/>
            <person name="Cheung F."/>
            <person name="De Mita S."/>
            <person name="Krishnakumar V."/>
            <person name="Gundlach H."/>
            <person name="Zhou S."/>
            <person name="Mudge J."/>
            <person name="Bharti A.K."/>
            <person name="Murray J.D."/>
            <person name="Naoumkina M.A."/>
            <person name="Rosen B."/>
            <person name="Silverstein K.A."/>
            <person name="Tang H."/>
            <person name="Rombauts S."/>
            <person name="Zhao P.X."/>
            <person name="Zhou P."/>
            <person name="Barbe V."/>
            <person name="Bardou P."/>
            <person name="Bechner M."/>
            <person name="Bellec A."/>
            <person name="Berger A."/>
            <person name="Berges H."/>
            <person name="Bidwell S."/>
            <person name="Bisseling T."/>
            <person name="Choisne N."/>
            <person name="Couloux A."/>
            <person name="Denny R."/>
            <person name="Deshpande S."/>
            <person name="Dai X."/>
            <person name="Doyle J.J."/>
            <person name="Dudez A.M."/>
            <person name="Farmer A.D."/>
            <person name="Fouteau S."/>
            <person name="Franken C."/>
            <person name="Gibelin C."/>
            <person name="Gish J."/>
            <person name="Goldstein S."/>
            <person name="Gonzalez A.J."/>
            <person name="Green P.J."/>
            <person name="Hallab A."/>
            <person name="Hartog M."/>
            <person name="Hua A."/>
            <person name="Humphray S.J."/>
            <person name="Jeong D.H."/>
            <person name="Jing Y."/>
            <person name="Jocker A."/>
            <person name="Kenton S.M."/>
            <person name="Kim D.J."/>
            <person name="Klee K."/>
            <person name="Lai H."/>
            <person name="Lang C."/>
            <person name="Lin S."/>
            <person name="Macmil S.L."/>
            <person name="Magdelenat G."/>
            <person name="Matthews L."/>
            <person name="McCorrison J."/>
            <person name="Monaghan E.L."/>
            <person name="Mun J.H."/>
            <person name="Najar F.Z."/>
            <person name="Nicholson C."/>
            <person name="Noirot C."/>
            <person name="O'Bleness M."/>
            <person name="Paule C.R."/>
            <person name="Poulain J."/>
            <person name="Prion F."/>
            <person name="Qin B."/>
            <person name="Qu C."/>
            <person name="Retzel E.F."/>
            <person name="Riddle C."/>
            <person name="Sallet E."/>
            <person name="Samain S."/>
            <person name="Samson N."/>
            <person name="Sanders I."/>
            <person name="Saurat O."/>
            <person name="Scarpelli C."/>
            <person name="Schiex T."/>
            <person name="Segurens B."/>
            <person name="Severin A.J."/>
            <person name="Sherrier D.J."/>
            <person name="Shi R."/>
            <person name="Sims S."/>
            <person name="Singer S.R."/>
            <person name="Sinharoy S."/>
            <person name="Sterck L."/>
            <person name="Viollet A."/>
            <person name="Wang B.B."/>
            <person name="Wang K."/>
            <person name="Wang M."/>
            <person name="Wang X."/>
            <person name="Warfsmann J."/>
            <person name="Weissenbach J."/>
            <person name="White D.D."/>
            <person name="White J.D."/>
            <person name="Wiley G.B."/>
            <person name="Wincker P."/>
            <person name="Xing Y."/>
            <person name="Yang L."/>
            <person name="Yao Z."/>
            <person name="Ying F."/>
            <person name="Zhai J."/>
            <person name="Zhou L."/>
            <person name="Zuber A."/>
            <person name="Denarie J."/>
            <person name="Dixon R.A."/>
            <person name="May G.D."/>
            <person name="Schwartz D.C."/>
            <person name="Rogers J."/>
            <person name="Quetier F."/>
            <person name="Town C.D."/>
            <person name="Roe B.A."/>
        </authorList>
    </citation>
    <scope>NUCLEOTIDE SEQUENCE [LARGE SCALE GENOMIC DNA]</scope>
    <source>
        <strain evidence="3">A17</strain>
        <strain evidence="4 5">cv. Jemalong A17</strain>
    </source>
</reference>
<protein>
    <submittedName>
        <fullName evidence="3">DIL domain myosin family protein, putative</fullName>
    </submittedName>
</protein>
<proteinExistence type="predicted"/>
<keyword evidence="1" id="KW-0175">Coiled coil</keyword>
<evidence type="ECO:0000313" key="4">
    <source>
        <dbReference type="EnsemblPlants" id="KEH40915"/>
    </source>
</evidence>
<dbReference type="EMBL" id="CM001217">
    <property type="protein sequence ID" value="KEH40915.1"/>
    <property type="molecule type" value="Genomic_DNA"/>
</dbReference>
<evidence type="ECO:0000313" key="3">
    <source>
        <dbReference type="EMBL" id="KEH40915.1"/>
    </source>
</evidence>
<dbReference type="PANTHER" id="PTHR16027:SF6">
    <property type="entry name" value="DILUTE DOMAIN-CONTAINING PROTEIN"/>
    <property type="match status" value="1"/>
</dbReference>
<dbReference type="GO" id="GO:0051015">
    <property type="term" value="F:actin filament binding"/>
    <property type="evidence" value="ECO:0000318"/>
    <property type="project" value="GO_Central"/>
</dbReference>
<reference evidence="4" key="3">
    <citation type="submission" date="2015-04" db="UniProtKB">
        <authorList>
            <consortium name="EnsemblPlants"/>
        </authorList>
    </citation>
    <scope>IDENTIFICATION</scope>
    <source>
        <strain evidence="4">cv. Jemalong A17</strain>
    </source>
</reference>